<evidence type="ECO:0000256" key="1">
    <source>
        <dbReference type="SAM" id="Phobius"/>
    </source>
</evidence>
<keyword evidence="1" id="KW-0812">Transmembrane</keyword>
<dbReference type="NCBIfam" id="TIGR02595">
    <property type="entry name" value="PEP_CTERM"/>
    <property type="match status" value="1"/>
</dbReference>
<organism evidence="2 3">
    <name type="scientific">Mangrovimicrobium sediminis</name>
    <dbReference type="NCBI Taxonomy" id="2562682"/>
    <lineage>
        <taxon>Bacteria</taxon>
        <taxon>Pseudomonadati</taxon>
        <taxon>Pseudomonadota</taxon>
        <taxon>Gammaproteobacteria</taxon>
        <taxon>Cellvibrionales</taxon>
        <taxon>Halieaceae</taxon>
        <taxon>Mangrovimicrobium</taxon>
    </lineage>
</organism>
<dbReference type="OrthoDB" id="5567186at2"/>
<keyword evidence="1" id="KW-1133">Transmembrane helix</keyword>
<dbReference type="Proteomes" id="UP000298050">
    <property type="component" value="Unassembled WGS sequence"/>
</dbReference>
<comment type="caution">
    <text evidence="2">The sequence shown here is derived from an EMBL/GenBank/DDBJ whole genome shotgun (WGS) entry which is preliminary data.</text>
</comment>
<evidence type="ECO:0000313" key="3">
    <source>
        <dbReference type="Proteomes" id="UP000298050"/>
    </source>
</evidence>
<accession>A0A4Z0LXF2</accession>
<dbReference type="InterPro" id="IPR013424">
    <property type="entry name" value="Ice-binding_C"/>
</dbReference>
<name>A0A4Z0LXF2_9GAMM</name>
<sequence length="68" mass="7160">MNPNPYDSFNLDSFDASGIQYTVSDLAQGALKTVTFNVSAVPVPAAVWLFGSALLGLTGVTRRRKAAA</sequence>
<keyword evidence="1" id="KW-0472">Membrane</keyword>
<keyword evidence="3" id="KW-1185">Reference proteome</keyword>
<gene>
    <name evidence="2" type="ORF">E4634_17300</name>
</gene>
<proteinExistence type="predicted"/>
<dbReference type="NCBIfam" id="TIGR03370">
    <property type="entry name" value="VPLPA-CTERM"/>
    <property type="match status" value="1"/>
</dbReference>
<dbReference type="InterPro" id="IPR022472">
    <property type="entry name" value="VPLPA-CTERM"/>
</dbReference>
<feature type="transmembrane region" description="Helical" evidence="1">
    <location>
        <begin position="41"/>
        <end position="60"/>
    </location>
</feature>
<dbReference type="AlphaFoldDB" id="A0A4Z0LXF2"/>
<evidence type="ECO:0000313" key="2">
    <source>
        <dbReference type="EMBL" id="TGD71959.1"/>
    </source>
</evidence>
<dbReference type="EMBL" id="SRLE01000012">
    <property type="protein sequence ID" value="TGD71959.1"/>
    <property type="molecule type" value="Genomic_DNA"/>
</dbReference>
<reference evidence="2 3" key="1">
    <citation type="submission" date="2019-04" db="EMBL/GenBank/DDBJ databases">
        <title>Taxonomy of novel Haliea sp. from mangrove soil of West Coast of India.</title>
        <authorList>
            <person name="Verma A."/>
            <person name="Kumar P."/>
            <person name="Krishnamurthi S."/>
        </authorList>
    </citation>
    <scope>NUCLEOTIDE SEQUENCE [LARGE SCALE GENOMIC DNA]</scope>
    <source>
        <strain evidence="2 3">SAOS-164</strain>
    </source>
</reference>
<protein>
    <submittedName>
        <fullName evidence="2">VPLPA-CTERM sorting domain-containing protein</fullName>
    </submittedName>
</protein>